<reference evidence="1 2" key="1">
    <citation type="journal article" date="2014" name="Nat. Commun.">
        <title>Multiple recent horizontal transfers of a large genomic region in cheese making fungi.</title>
        <authorList>
            <person name="Cheeseman K."/>
            <person name="Ropars J."/>
            <person name="Renault P."/>
            <person name="Dupont J."/>
            <person name="Gouzy J."/>
            <person name="Branca A."/>
            <person name="Abraham A.L."/>
            <person name="Ceppi M."/>
            <person name="Conseiller E."/>
            <person name="Debuchy R."/>
            <person name="Malagnac F."/>
            <person name="Goarin A."/>
            <person name="Silar P."/>
            <person name="Lacoste S."/>
            <person name="Sallet E."/>
            <person name="Bensimon A."/>
            <person name="Giraud T."/>
            <person name="Brygoo Y."/>
        </authorList>
    </citation>
    <scope>NUCLEOTIDE SEQUENCE [LARGE SCALE GENOMIC DNA]</scope>
    <source>
        <strain evidence="2">FM 013</strain>
    </source>
</reference>
<proteinExistence type="predicted"/>
<protein>
    <submittedName>
        <fullName evidence="1">Str. FM013</fullName>
    </submittedName>
</protein>
<dbReference type="AlphaFoldDB" id="A0A0G4PR45"/>
<sequence length="53" mass="6286">MKVTICTYRRMPRRSGNQNMHRRPQDGKAGAWWRGWKTYNWPSSSTRAALGLY</sequence>
<accession>A0A0G4PR45</accession>
<evidence type="ECO:0000313" key="1">
    <source>
        <dbReference type="EMBL" id="CRL28892.1"/>
    </source>
</evidence>
<name>A0A0G4PR45_PENC3</name>
<dbReference type="EMBL" id="HG793164">
    <property type="protein sequence ID" value="CRL28892.1"/>
    <property type="molecule type" value="Genomic_DNA"/>
</dbReference>
<gene>
    <name evidence="1" type="ORF">PCAMFM013_S031g000060</name>
</gene>
<organism evidence="1 2">
    <name type="scientific">Penicillium camemberti (strain FM 013)</name>
    <dbReference type="NCBI Taxonomy" id="1429867"/>
    <lineage>
        <taxon>Eukaryota</taxon>
        <taxon>Fungi</taxon>
        <taxon>Dikarya</taxon>
        <taxon>Ascomycota</taxon>
        <taxon>Pezizomycotina</taxon>
        <taxon>Eurotiomycetes</taxon>
        <taxon>Eurotiomycetidae</taxon>
        <taxon>Eurotiales</taxon>
        <taxon>Aspergillaceae</taxon>
        <taxon>Penicillium</taxon>
    </lineage>
</organism>
<dbReference type="Proteomes" id="UP000053732">
    <property type="component" value="Unassembled WGS sequence"/>
</dbReference>
<evidence type="ECO:0000313" key="2">
    <source>
        <dbReference type="Proteomes" id="UP000053732"/>
    </source>
</evidence>
<keyword evidence="2" id="KW-1185">Reference proteome</keyword>